<protein>
    <submittedName>
        <fullName evidence="2">DUF1294 domain-containing protein</fullName>
    </submittedName>
</protein>
<name>A0A7X4H391_9BURK</name>
<keyword evidence="1" id="KW-0472">Membrane</keyword>
<sequence>MNAPALNWLWLASLYGAASVACFIAYAIDKSAAIGQRRRIPERTLLLLGLACGWPGGLLAQRWLRHKTIKTSFQIAYWCSVVLNLAAVAWLGTLN</sequence>
<feature type="transmembrane region" description="Helical" evidence="1">
    <location>
        <begin position="75"/>
        <end position="94"/>
    </location>
</feature>
<gene>
    <name evidence="2" type="ORF">GTP56_20135</name>
</gene>
<proteinExistence type="predicted"/>
<feature type="transmembrane region" description="Helical" evidence="1">
    <location>
        <begin position="6"/>
        <end position="28"/>
    </location>
</feature>
<dbReference type="InterPro" id="IPR012156">
    <property type="entry name" value="Cold_shock_CspA"/>
</dbReference>
<dbReference type="AlphaFoldDB" id="A0A7X4H391"/>
<keyword evidence="1" id="KW-1133">Transmembrane helix</keyword>
<dbReference type="Pfam" id="PF06961">
    <property type="entry name" value="DUF1294"/>
    <property type="match status" value="1"/>
</dbReference>
<evidence type="ECO:0000256" key="1">
    <source>
        <dbReference type="SAM" id="Phobius"/>
    </source>
</evidence>
<reference evidence="2 3" key="1">
    <citation type="submission" date="2019-12" db="EMBL/GenBank/DDBJ databases">
        <title>Novel species isolated from a subtropical stream in China.</title>
        <authorList>
            <person name="Lu H."/>
        </authorList>
    </citation>
    <scope>NUCLEOTIDE SEQUENCE [LARGE SCALE GENOMIC DNA]</scope>
    <source>
        <strain evidence="2 3">FT134W</strain>
    </source>
</reference>
<accession>A0A7X4H391</accession>
<keyword evidence="1" id="KW-0812">Transmembrane</keyword>
<dbReference type="Proteomes" id="UP000469734">
    <property type="component" value="Unassembled WGS sequence"/>
</dbReference>
<evidence type="ECO:0000313" key="2">
    <source>
        <dbReference type="EMBL" id="MYM74486.1"/>
    </source>
</evidence>
<evidence type="ECO:0000313" key="3">
    <source>
        <dbReference type="Proteomes" id="UP000469734"/>
    </source>
</evidence>
<dbReference type="InterPro" id="IPR010718">
    <property type="entry name" value="DUF1294"/>
</dbReference>
<organism evidence="2 3">
    <name type="scientific">Duganella margarita</name>
    <dbReference type="NCBI Taxonomy" id="2692170"/>
    <lineage>
        <taxon>Bacteria</taxon>
        <taxon>Pseudomonadati</taxon>
        <taxon>Pseudomonadota</taxon>
        <taxon>Betaproteobacteria</taxon>
        <taxon>Burkholderiales</taxon>
        <taxon>Oxalobacteraceae</taxon>
        <taxon>Telluria group</taxon>
        <taxon>Duganella</taxon>
    </lineage>
</organism>
<comment type="caution">
    <text evidence="2">The sequence shown here is derived from an EMBL/GenBank/DDBJ whole genome shotgun (WGS) entry which is preliminary data.</text>
</comment>
<dbReference type="EMBL" id="WWCR01000024">
    <property type="protein sequence ID" value="MYM74486.1"/>
    <property type="molecule type" value="Genomic_DNA"/>
</dbReference>
<dbReference type="GO" id="GO:0003676">
    <property type="term" value="F:nucleic acid binding"/>
    <property type="evidence" value="ECO:0007669"/>
    <property type="project" value="InterPro"/>
</dbReference>
<dbReference type="PIRSF" id="PIRSF002599">
    <property type="entry name" value="Cold_shock_A"/>
    <property type="match status" value="1"/>
</dbReference>